<gene>
    <name evidence="2" type="ordered locus">FSU_3271</name>
</gene>
<reference evidence="3" key="1">
    <citation type="submission" date="2010-08" db="EMBL/GenBank/DDBJ databases">
        <title>Complete sequence of Fibrobacter succinogenes subsp. succinogenes S85.</title>
        <authorList>
            <person name="Durkin A.S."/>
            <person name="Nelson K.E."/>
            <person name="Morrison M."/>
            <person name="Forsberg C.W."/>
            <person name="Wilson D.B."/>
            <person name="Russell J.B."/>
            <person name="Cann I.K.O."/>
            <person name="Mackie R.I."/>
            <person name="White B.A."/>
        </authorList>
    </citation>
    <scope>NUCLEOTIDE SEQUENCE [LARGE SCALE GENOMIC DNA]</scope>
    <source>
        <strain evidence="3">ATCC 19169 / S85</strain>
    </source>
</reference>
<sequence length="740" mass="85320">MKSLPCKLDLNMNYDFSVLSDNDFQEMVDKLLIGKTRVVEQYAEGRDNGIDGLVYDLPKETIVQAKHYLRSGFSRLKSVIKKEELPKIQNENISCYVLATSLNLSRNQAETLRALIKNVVQDVVVLGAVSISGLLDKDPATLKSTIKLWATNAEIVRMLFKPANMNCFYELQNRWEDLNNVFVETPDVKNVVDSLEKNHVAVIAGEPGVGKTTLAEYICLLYFKEGYEVHFFEGKFSHDDYDLSDTEKKIIFYFDDFLGSTYYNCFSGKQDCSIVNFLKRMSKEKNKRFILTSRTNIIQKACAYSQRYRDYRLTKRAYIVNVGEYSYLTKARILYNHLQNSNVGAGEIANIVKNKAYKTIVEHRNFNPRLIHFITKQENFEDSQQEHYLEFIIESLDNPKEIWENCFTGQLDSSQRLLVQLVVANREKIQESTLKNAYSKALVVMGIKIPELERNDFEYVLSGCLRSILRRDVEISGGCKKAIVSVFNPSVTDYVLPTILERDIIVKLCSVLGTVDSITIIESNEEKIDDVQSIYRDIVKEIPKKTWSDAKIRLIRLMGNKCGLVPNLIKYAIKNNDIITDDNKFDFYFIVIENLSKYDFSEFIICCGWSFCNDYSDFGAILEGYRKTSFAQHFVIEYLQECVYESLLDDIENILGNETDAFICTSCEEVAEEMKIFLEEIKDTYPFLKEDEIDSIRENVDLKSIVDRNFKFFESAKNSSCEKKEQEDIKNVDALFSGLL</sequence>
<dbReference type="AlphaFoldDB" id="D9S934"/>
<dbReference type="Gene3D" id="3.40.50.300">
    <property type="entry name" value="P-loop containing nucleotide triphosphate hydrolases"/>
    <property type="match status" value="1"/>
</dbReference>
<protein>
    <submittedName>
        <fullName evidence="2">Conserved domain protein</fullName>
    </submittedName>
</protein>
<dbReference type="STRING" id="59374.FSU_3271"/>
<dbReference type="SUPFAM" id="SSF52540">
    <property type="entry name" value="P-loop containing nucleoside triphosphate hydrolases"/>
    <property type="match status" value="1"/>
</dbReference>
<dbReference type="HOGENOM" id="CLU_019601_1_0_0"/>
<dbReference type="eggNOG" id="COG1132">
    <property type="taxonomic scope" value="Bacteria"/>
</dbReference>
<organism evidence="2 3">
    <name type="scientific">Fibrobacter succinogenes (strain ATCC 19169 / S85)</name>
    <dbReference type="NCBI Taxonomy" id="59374"/>
    <lineage>
        <taxon>Bacteria</taxon>
        <taxon>Pseudomonadati</taxon>
        <taxon>Fibrobacterota</taxon>
        <taxon>Fibrobacteria</taxon>
        <taxon>Fibrobacterales</taxon>
        <taxon>Fibrobacteraceae</taxon>
        <taxon>Fibrobacter</taxon>
    </lineage>
</organism>
<dbReference type="Pfam" id="PF20720">
    <property type="entry name" value="nSTAND3"/>
    <property type="match status" value="1"/>
</dbReference>
<dbReference type="InterPro" id="IPR049050">
    <property type="entry name" value="nSTAND3"/>
</dbReference>
<evidence type="ECO:0000313" key="3">
    <source>
        <dbReference type="Proteomes" id="UP000000517"/>
    </source>
</evidence>
<dbReference type="Proteomes" id="UP000000517">
    <property type="component" value="Chromosome"/>
</dbReference>
<feature type="domain" description="Novel STAND NTPase 3" evidence="1">
    <location>
        <begin position="182"/>
        <end position="339"/>
    </location>
</feature>
<evidence type="ECO:0000313" key="2">
    <source>
        <dbReference type="EMBL" id="ADL25253.1"/>
    </source>
</evidence>
<evidence type="ECO:0000259" key="1">
    <source>
        <dbReference type="Pfam" id="PF20720"/>
    </source>
</evidence>
<name>D9S934_FIBSS</name>
<dbReference type="EMBL" id="CP002158">
    <property type="protein sequence ID" value="ADL25253.1"/>
    <property type="molecule type" value="Genomic_DNA"/>
</dbReference>
<dbReference type="KEGG" id="fsc:FSU_3271"/>
<dbReference type="InterPro" id="IPR027417">
    <property type="entry name" value="P-loop_NTPase"/>
</dbReference>
<proteinExistence type="predicted"/>
<dbReference type="PATRIC" id="fig|59374.8.peg.3130"/>
<accession>D9S934</accession>